<dbReference type="Ensembl" id="ENSMMST00000003838.1">
    <property type="protein sequence ID" value="ENSMMSP00000003528.1"/>
    <property type="gene ID" value="ENSMMSG00000002671.1"/>
</dbReference>
<dbReference type="GeneTree" id="ENSGT00940000156204"/>
<comment type="subcellular location">
    <subcellularLocation>
        <location evidence="1">Mitochondrion</location>
    </subcellularLocation>
</comment>
<dbReference type="InterPro" id="IPR048280">
    <property type="entry name" value="COX6B-like"/>
</dbReference>
<protein>
    <recommendedName>
        <fullName evidence="4">Cytochrome c oxidase subunit 6B1</fullName>
    </recommendedName>
    <alternativeName>
        <fullName evidence="5">Cytochrome c oxidase subunit VIb isoform 1</fullName>
    </alternativeName>
</protein>
<dbReference type="FunFam" id="1.10.10.140:FF:000001">
    <property type="entry name" value="Cytochrome c oxidase subunit 6B1"/>
    <property type="match status" value="1"/>
</dbReference>
<dbReference type="GO" id="GO:0005739">
    <property type="term" value="C:mitochondrion"/>
    <property type="evidence" value="ECO:0007669"/>
    <property type="project" value="UniProtKB-SubCell"/>
</dbReference>
<keyword evidence="2" id="KW-0496">Mitochondrion</keyword>
<evidence type="ECO:0000256" key="4">
    <source>
        <dbReference type="ARBA" id="ARBA00040060"/>
    </source>
</evidence>
<dbReference type="AlphaFoldDB" id="A0A8C6CLV4"/>
<dbReference type="InterPro" id="IPR036549">
    <property type="entry name" value="CX6/COA6-like_sf"/>
</dbReference>
<dbReference type="GO" id="GO:0045277">
    <property type="term" value="C:respiratory chain complex IV"/>
    <property type="evidence" value="ECO:0007669"/>
    <property type="project" value="InterPro"/>
</dbReference>
<dbReference type="PANTHER" id="PTHR11387">
    <property type="entry name" value="CYTOCHROME C OXIDASE SUBUNIT 6B"/>
    <property type="match status" value="1"/>
</dbReference>
<keyword evidence="3" id="KW-1015">Disulfide bond</keyword>
<evidence type="ECO:0000256" key="3">
    <source>
        <dbReference type="ARBA" id="ARBA00023157"/>
    </source>
</evidence>
<dbReference type="InterPro" id="IPR003213">
    <property type="entry name" value="Cyt_c_oxidase_su6B"/>
</dbReference>
<dbReference type="Gene3D" id="1.10.10.140">
    <property type="entry name" value="Cytochrome c oxidase, subunit VIb"/>
    <property type="match status" value="1"/>
</dbReference>
<evidence type="ECO:0000256" key="5">
    <source>
        <dbReference type="ARBA" id="ARBA00042114"/>
    </source>
</evidence>
<evidence type="ECO:0000256" key="2">
    <source>
        <dbReference type="ARBA" id="ARBA00023128"/>
    </source>
</evidence>
<name>A0A8C6CLV4_MOSMO</name>
<sequence length="86" mass="10139">MAEDIKTKIKSYQTAPFDSRFPSRNQTRNCRQNHLDFHRWEKAMTAKGGDVSVCEWYQRVYKSLCPISRVSTWDNHWAEGTFPGKI</sequence>
<dbReference type="CDD" id="cd00926">
    <property type="entry name" value="Cyt_c_Oxidase_VIb"/>
    <property type="match status" value="1"/>
</dbReference>
<reference evidence="6" key="1">
    <citation type="submission" date="2025-08" db="UniProtKB">
        <authorList>
            <consortium name="Ensembl"/>
        </authorList>
    </citation>
    <scope>IDENTIFICATION</scope>
</reference>
<dbReference type="Pfam" id="PF02297">
    <property type="entry name" value="COX6B"/>
    <property type="match status" value="1"/>
</dbReference>
<reference evidence="6" key="2">
    <citation type="submission" date="2025-09" db="UniProtKB">
        <authorList>
            <consortium name="Ensembl"/>
        </authorList>
    </citation>
    <scope>IDENTIFICATION</scope>
</reference>
<proteinExistence type="predicted"/>
<dbReference type="Proteomes" id="UP000694544">
    <property type="component" value="Unplaced"/>
</dbReference>
<keyword evidence="7" id="KW-1185">Reference proteome</keyword>
<evidence type="ECO:0000313" key="7">
    <source>
        <dbReference type="Proteomes" id="UP000694544"/>
    </source>
</evidence>
<evidence type="ECO:0000256" key="1">
    <source>
        <dbReference type="ARBA" id="ARBA00004173"/>
    </source>
</evidence>
<organism evidence="6 7">
    <name type="scientific">Moschus moschiferus</name>
    <name type="common">Siberian musk deer</name>
    <name type="synonym">Moschus sibiricus</name>
    <dbReference type="NCBI Taxonomy" id="68415"/>
    <lineage>
        <taxon>Eukaryota</taxon>
        <taxon>Metazoa</taxon>
        <taxon>Chordata</taxon>
        <taxon>Craniata</taxon>
        <taxon>Vertebrata</taxon>
        <taxon>Euteleostomi</taxon>
        <taxon>Mammalia</taxon>
        <taxon>Eutheria</taxon>
        <taxon>Laurasiatheria</taxon>
        <taxon>Artiodactyla</taxon>
        <taxon>Ruminantia</taxon>
        <taxon>Pecora</taxon>
        <taxon>Moschidae</taxon>
        <taxon>Moschus</taxon>
    </lineage>
</organism>
<dbReference type="SUPFAM" id="SSF47694">
    <property type="entry name" value="Cytochrome c oxidase subunit h"/>
    <property type="match status" value="1"/>
</dbReference>
<evidence type="ECO:0000313" key="6">
    <source>
        <dbReference type="Ensembl" id="ENSMMSP00000003528.1"/>
    </source>
</evidence>
<accession>A0A8C6CLV4</accession>